<dbReference type="Pfam" id="PF13189">
    <property type="entry name" value="Cytidylate_kin2"/>
    <property type="match status" value="1"/>
</dbReference>
<dbReference type="Proteomes" id="UP000525298">
    <property type="component" value="Unassembled WGS sequence"/>
</dbReference>
<reference evidence="1 2" key="1">
    <citation type="submission" date="2020-07" db="EMBL/GenBank/DDBJ databases">
        <title>Genomic Encyclopedia of Type Strains, Phase IV (KMG-IV): sequencing the most valuable type-strain genomes for metagenomic binning, comparative biology and taxonomic classification.</title>
        <authorList>
            <person name="Goeker M."/>
        </authorList>
    </citation>
    <scope>NUCLEOTIDE SEQUENCE [LARGE SCALE GENOMIC DNA]</scope>
    <source>
        <strain evidence="1 2">DSM 17721</strain>
    </source>
</reference>
<name>A0A7W0HJE9_9BACT</name>
<evidence type="ECO:0000313" key="1">
    <source>
        <dbReference type="EMBL" id="MBA2880129.1"/>
    </source>
</evidence>
<dbReference type="InterPro" id="IPR027417">
    <property type="entry name" value="P-loop_NTPase"/>
</dbReference>
<keyword evidence="1" id="KW-0418">Kinase</keyword>
<comment type="caution">
    <text evidence="1">The sequence shown here is derived from an EMBL/GenBank/DDBJ whole genome shotgun (WGS) entry which is preliminary data.</text>
</comment>
<keyword evidence="2" id="KW-1185">Reference proteome</keyword>
<gene>
    <name evidence="1" type="ORF">HNR65_000436</name>
</gene>
<accession>A0A7W0HJE9</accession>
<dbReference type="Gene3D" id="3.40.50.300">
    <property type="entry name" value="P-loop containing nucleotide triphosphate hydrolases"/>
    <property type="match status" value="1"/>
</dbReference>
<evidence type="ECO:0000313" key="2">
    <source>
        <dbReference type="Proteomes" id="UP000525298"/>
    </source>
</evidence>
<dbReference type="AlphaFoldDB" id="A0A7W0HJE9"/>
<dbReference type="RefSeq" id="WP_181549792.1">
    <property type="nucleotide sequence ID" value="NZ_JACDUS010000001.1"/>
</dbReference>
<dbReference type="EMBL" id="JACDUS010000001">
    <property type="protein sequence ID" value="MBA2880129.1"/>
    <property type="molecule type" value="Genomic_DNA"/>
</dbReference>
<keyword evidence="1" id="KW-0808">Transferase</keyword>
<sequence length="234" mass="27025">MKIHRGRSVDKIVEEQIHQWQASRGAAKKEEPLKSSVITISRQPGSRGNEIAVKLARAFEYELFDREIIQQMARDSNMSDKVLETLDEKGLNMLEDVIATIVEQRHLWPDQYMKHLMKIIGTIGRHGKAVIVGRGATFIIPREENIRLRFIASLENRIQKVAEDLNVSSEEARRQIYDVEARRRSFTRRYFYTNVDEPTHYDMIINTDDISDDQAVSMIQALVENGFKRGPARG</sequence>
<organism evidence="1 2">
    <name type="scientific">Desulfosalsimonas propionicica</name>
    <dbReference type="NCBI Taxonomy" id="332175"/>
    <lineage>
        <taxon>Bacteria</taxon>
        <taxon>Pseudomonadati</taxon>
        <taxon>Thermodesulfobacteriota</taxon>
        <taxon>Desulfobacteria</taxon>
        <taxon>Desulfobacterales</taxon>
        <taxon>Desulfosalsimonadaceae</taxon>
        <taxon>Desulfosalsimonas</taxon>
    </lineage>
</organism>
<protein>
    <submittedName>
        <fullName evidence="1">Cytidylate kinase</fullName>
    </submittedName>
</protein>
<proteinExistence type="predicted"/>
<dbReference type="GO" id="GO:0016301">
    <property type="term" value="F:kinase activity"/>
    <property type="evidence" value="ECO:0007669"/>
    <property type="project" value="UniProtKB-KW"/>
</dbReference>